<proteinExistence type="predicted"/>
<name>A0A1M5L2P6_FLAJO</name>
<organism evidence="1 2">
    <name type="scientific">Flavobacterium johnsoniae</name>
    <name type="common">Cytophaga johnsonae</name>
    <dbReference type="NCBI Taxonomy" id="986"/>
    <lineage>
        <taxon>Bacteria</taxon>
        <taxon>Pseudomonadati</taxon>
        <taxon>Bacteroidota</taxon>
        <taxon>Flavobacteriia</taxon>
        <taxon>Flavobacteriales</taxon>
        <taxon>Flavobacteriaceae</taxon>
        <taxon>Flavobacterium</taxon>
    </lineage>
</organism>
<dbReference type="Pfam" id="PF08889">
    <property type="entry name" value="WbqC"/>
    <property type="match status" value="1"/>
</dbReference>
<accession>A0A1M5L2P6</accession>
<protein>
    <submittedName>
        <fullName evidence="1">WbqC-like protein family protein</fullName>
    </submittedName>
</protein>
<reference evidence="1 2" key="1">
    <citation type="submission" date="2016-11" db="EMBL/GenBank/DDBJ databases">
        <authorList>
            <person name="Jaros S."/>
            <person name="Januszkiewicz K."/>
            <person name="Wedrychowicz H."/>
        </authorList>
    </citation>
    <scope>NUCLEOTIDE SEQUENCE [LARGE SCALE GENOMIC DNA]</scope>
    <source>
        <strain evidence="1 2">DSM 6792</strain>
    </source>
</reference>
<dbReference type="InterPro" id="IPR014985">
    <property type="entry name" value="WbqC"/>
</dbReference>
<evidence type="ECO:0000313" key="2">
    <source>
        <dbReference type="Proteomes" id="UP000184112"/>
    </source>
</evidence>
<dbReference type="Proteomes" id="UP000184112">
    <property type="component" value="Unassembled WGS sequence"/>
</dbReference>
<sequence>MKIAIMQPYLFPYFGYFQLINSVDKFIIYDDVNFIKQGWINRNNILVNDLPYLFTVPLSNQSSFDKINNIKIDQSLYDRWLKKFLKTIEQTYSKAVFFEQVYPIISNVFTLEQDNISSMGTKSLKLVCDYIGLSTKIEENSTIYKNEHLTAQSRVIDICLIEKANHYINPIGGIELYCKDAFLEHEIILSFIKTKSVKYKQFNNSNFWPNLSIIDMLMFNDKLTVKNLLNEYELI</sequence>
<evidence type="ECO:0000313" key="1">
    <source>
        <dbReference type="EMBL" id="SHG59261.1"/>
    </source>
</evidence>
<dbReference type="AlphaFoldDB" id="A0A1M5L2P6"/>
<gene>
    <name evidence="1" type="ORF">SAMN05444388_103308</name>
</gene>
<dbReference type="EMBL" id="FQWH01000003">
    <property type="protein sequence ID" value="SHG59261.1"/>
    <property type="molecule type" value="Genomic_DNA"/>
</dbReference>
<dbReference type="RefSeq" id="WP_073409019.1">
    <property type="nucleotide sequence ID" value="NZ_FQWH01000003.1"/>
</dbReference>